<evidence type="ECO:0000313" key="2">
    <source>
        <dbReference type="Proteomes" id="UP000634136"/>
    </source>
</evidence>
<accession>A0A834W3C5</accession>
<comment type="caution">
    <text evidence="1">The sequence shown here is derived from an EMBL/GenBank/DDBJ whole genome shotgun (WGS) entry which is preliminary data.</text>
</comment>
<dbReference type="EMBL" id="JAAIUW010000012">
    <property type="protein sequence ID" value="KAF7807093.1"/>
    <property type="molecule type" value="Genomic_DNA"/>
</dbReference>
<proteinExistence type="predicted"/>
<evidence type="ECO:0000313" key="1">
    <source>
        <dbReference type="EMBL" id="KAF7807093.1"/>
    </source>
</evidence>
<keyword evidence="2" id="KW-1185">Reference proteome</keyword>
<protein>
    <submittedName>
        <fullName evidence="1">Uncharacterized protein</fullName>
    </submittedName>
</protein>
<gene>
    <name evidence="1" type="ORF">G2W53_039254</name>
</gene>
<organism evidence="1 2">
    <name type="scientific">Senna tora</name>
    <dbReference type="NCBI Taxonomy" id="362788"/>
    <lineage>
        <taxon>Eukaryota</taxon>
        <taxon>Viridiplantae</taxon>
        <taxon>Streptophyta</taxon>
        <taxon>Embryophyta</taxon>
        <taxon>Tracheophyta</taxon>
        <taxon>Spermatophyta</taxon>
        <taxon>Magnoliopsida</taxon>
        <taxon>eudicotyledons</taxon>
        <taxon>Gunneridae</taxon>
        <taxon>Pentapetalae</taxon>
        <taxon>rosids</taxon>
        <taxon>fabids</taxon>
        <taxon>Fabales</taxon>
        <taxon>Fabaceae</taxon>
        <taxon>Caesalpinioideae</taxon>
        <taxon>Cassia clade</taxon>
        <taxon>Senna</taxon>
    </lineage>
</organism>
<reference evidence="1" key="1">
    <citation type="submission" date="2020-09" db="EMBL/GenBank/DDBJ databases">
        <title>Genome-Enabled Discovery of Anthraquinone Biosynthesis in Senna tora.</title>
        <authorList>
            <person name="Kang S.-H."/>
            <person name="Pandey R.P."/>
            <person name="Lee C.-M."/>
            <person name="Sim J.-S."/>
            <person name="Jeong J.-T."/>
            <person name="Choi B.-S."/>
            <person name="Jung M."/>
            <person name="Ginzburg D."/>
            <person name="Zhao K."/>
            <person name="Won S.Y."/>
            <person name="Oh T.-J."/>
            <person name="Yu Y."/>
            <person name="Kim N.-H."/>
            <person name="Lee O.R."/>
            <person name="Lee T.-H."/>
            <person name="Bashyal P."/>
            <person name="Kim T.-S."/>
            <person name="Lee W.-H."/>
            <person name="Kawkins C."/>
            <person name="Kim C.-K."/>
            <person name="Kim J.S."/>
            <person name="Ahn B.O."/>
            <person name="Rhee S.Y."/>
            <person name="Sohng J.K."/>
        </authorList>
    </citation>
    <scope>NUCLEOTIDE SEQUENCE</scope>
    <source>
        <tissue evidence="1">Leaf</tissue>
    </source>
</reference>
<dbReference type="Proteomes" id="UP000634136">
    <property type="component" value="Unassembled WGS sequence"/>
</dbReference>
<sequence>MGRFDPKKLMGGKKFEPVTMRANITRPT</sequence>
<dbReference type="AlphaFoldDB" id="A0A834W3C5"/>
<name>A0A834W3C5_9FABA</name>